<keyword evidence="5 6" id="KW-0505">Motor protein</keyword>
<name>A0A142KWE0_MARVE</name>
<evidence type="ECO:0000256" key="3">
    <source>
        <dbReference type="ARBA" id="ARBA00022741"/>
    </source>
</evidence>
<feature type="compositionally biased region" description="Basic and acidic residues" evidence="8">
    <location>
        <begin position="105"/>
        <end position="132"/>
    </location>
</feature>
<dbReference type="GO" id="GO:0008017">
    <property type="term" value="F:microtubule binding"/>
    <property type="evidence" value="ECO:0007669"/>
    <property type="project" value="InterPro"/>
</dbReference>
<dbReference type="GO" id="GO:0003777">
    <property type="term" value="F:microtubule motor activity"/>
    <property type="evidence" value="ECO:0007669"/>
    <property type="project" value="InterPro"/>
</dbReference>
<evidence type="ECO:0000256" key="8">
    <source>
        <dbReference type="SAM" id="MobiDB-lite"/>
    </source>
</evidence>
<dbReference type="InterPro" id="IPR027640">
    <property type="entry name" value="Kinesin-like_fam"/>
</dbReference>
<dbReference type="GO" id="GO:0005634">
    <property type="term" value="C:nucleus"/>
    <property type="evidence" value="ECO:0007669"/>
    <property type="project" value="TreeGrafter"/>
</dbReference>
<protein>
    <submittedName>
        <fullName evidence="10">Kinesin OrphIV protein</fullName>
    </submittedName>
</protein>
<dbReference type="InterPro" id="IPR001752">
    <property type="entry name" value="Kinesin_motor_dom"/>
</dbReference>
<comment type="similarity">
    <text evidence="6">Belongs to the TRAFAC class myosin-kinesin ATPase superfamily. Kinesin family.</text>
</comment>
<dbReference type="EMBL" id="KT986286">
    <property type="protein sequence ID" value="AMS24260.1"/>
    <property type="molecule type" value="mRNA"/>
</dbReference>
<feature type="non-terminal residue" evidence="10">
    <location>
        <position position="1001"/>
    </location>
</feature>
<dbReference type="GO" id="GO:0005874">
    <property type="term" value="C:microtubule"/>
    <property type="evidence" value="ECO:0007669"/>
    <property type="project" value="UniProtKB-KW"/>
</dbReference>
<dbReference type="SUPFAM" id="SSF52540">
    <property type="entry name" value="P-loop containing nucleoside triphosphate hydrolases"/>
    <property type="match status" value="1"/>
</dbReference>
<evidence type="ECO:0000256" key="2">
    <source>
        <dbReference type="ARBA" id="ARBA00022701"/>
    </source>
</evidence>
<dbReference type="AlphaFoldDB" id="A0A142KWE0"/>
<feature type="coiled-coil region" evidence="7">
    <location>
        <begin position="748"/>
        <end position="775"/>
    </location>
</feature>
<evidence type="ECO:0000256" key="7">
    <source>
        <dbReference type="SAM" id="Coils"/>
    </source>
</evidence>
<dbReference type="GO" id="GO:0005871">
    <property type="term" value="C:kinesin complex"/>
    <property type="evidence" value="ECO:0007669"/>
    <property type="project" value="TreeGrafter"/>
</dbReference>
<organism evidence="10">
    <name type="scientific">Marsilea vestita</name>
    <name type="common">Hairy water-clover</name>
    <dbReference type="NCBI Taxonomy" id="59764"/>
    <lineage>
        <taxon>Eukaryota</taxon>
        <taxon>Viridiplantae</taxon>
        <taxon>Streptophyta</taxon>
        <taxon>Embryophyta</taxon>
        <taxon>Tracheophyta</taxon>
        <taxon>Polypodiopsida</taxon>
        <taxon>Polypodiidae</taxon>
        <taxon>Salviniales</taxon>
        <taxon>Marsileaceae</taxon>
        <taxon>Marsilea</taxon>
    </lineage>
</organism>
<feature type="region of interest" description="Disordered" evidence="8">
    <location>
        <begin position="1"/>
        <end position="88"/>
    </location>
</feature>
<dbReference type="PRINTS" id="PR00380">
    <property type="entry name" value="KINESINHEAVY"/>
</dbReference>
<keyword evidence="1" id="KW-0150">Chloroplast</keyword>
<feature type="compositionally biased region" description="Polar residues" evidence="8">
    <location>
        <begin position="41"/>
        <end position="50"/>
    </location>
</feature>
<evidence type="ECO:0000256" key="1">
    <source>
        <dbReference type="ARBA" id="ARBA00022528"/>
    </source>
</evidence>
<evidence type="ECO:0000256" key="5">
    <source>
        <dbReference type="ARBA" id="ARBA00023175"/>
    </source>
</evidence>
<feature type="domain" description="Kinesin motor" evidence="9">
    <location>
        <begin position="174"/>
        <end position="543"/>
    </location>
</feature>
<keyword evidence="4 6" id="KW-0067">ATP-binding</keyword>
<accession>A0A142KWE0</accession>
<evidence type="ECO:0000259" key="9">
    <source>
        <dbReference type="PROSITE" id="PS50067"/>
    </source>
</evidence>
<feature type="compositionally biased region" description="Basic and acidic residues" evidence="8">
    <location>
        <begin position="647"/>
        <end position="665"/>
    </location>
</feature>
<evidence type="ECO:0000256" key="6">
    <source>
        <dbReference type="PROSITE-ProRule" id="PRU00283"/>
    </source>
</evidence>
<evidence type="ECO:0000256" key="4">
    <source>
        <dbReference type="ARBA" id="ARBA00022840"/>
    </source>
</evidence>
<keyword evidence="2" id="KW-0493">Microtubule</keyword>
<proteinExistence type="evidence at transcript level"/>
<reference evidence="10" key="1">
    <citation type="journal article" date="2016" name="Cytoskeleton">
        <title>Transcriptome analysis reveals a diverse family of kinesins essential for spermatogenesis in the fern Marsilea.</title>
        <authorList>
            <person name="Tomei E.J."/>
            <person name="Wolniak S.M."/>
        </authorList>
    </citation>
    <scope>NUCLEOTIDE SEQUENCE</scope>
</reference>
<feature type="region of interest" description="Disordered" evidence="8">
    <location>
        <begin position="724"/>
        <end position="747"/>
    </location>
</feature>
<feature type="region of interest" description="Disordered" evidence="8">
    <location>
        <begin position="101"/>
        <end position="134"/>
    </location>
</feature>
<dbReference type="InterPro" id="IPR036961">
    <property type="entry name" value="Kinesin_motor_dom_sf"/>
</dbReference>
<evidence type="ECO:0000313" key="10">
    <source>
        <dbReference type="EMBL" id="AMS24260.1"/>
    </source>
</evidence>
<dbReference type="PANTHER" id="PTHR24115:SF1008">
    <property type="entry name" value="KINESIN-LIKE PROTEIN SUBITO"/>
    <property type="match status" value="1"/>
</dbReference>
<keyword evidence="1" id="KW-0934">Plastid</keyword>
<feature type="region of interest" description="Disordered" evidence="8">
    <location>
        <begin position="641"/>
        <end position="665"/>
    </location>
</feature>
<keyword evidence="7" id="KW-0175">Coiled coil</keyword>
<dbReference type="InterPro" id="IPR027417">
    <property type="entry name" value="P-loop_NTPase"/>
</dbReference>
<dbReference type="PANTHER" id="PTHR24115">
    <property type="entry name" value="KINESIN-RELATED"/>
    <property type="match status" value="1"/>
</dbReference>
<keyword evidence="3 6" id="KW-0547">Nucleotide-binding</keyword>
<dbReference type="GO" id="GO:0016887">
    <property type="term" value="F:ATP hydrolysis activity"/>
    <property type="evidence" value="ECO:0007669"/>
    <property type="project" value="TreeGrafter"/>
</dbReference>
<feature type="compositionally biased region" description="Polar residues" evidence="8">
    <location>
        <begin position="15"/>
        <end position="24"/>
    </location>
</feature>
<dbReference type="GO" id="GO:0007018">
    <property type="term" value="P:microtubule-based movement"/>
    <property type="evidence" value="ECO:0007669"/>
    <property type="project" value="InterPro"/>
</dbReference>
<dbReference type="SMART" id="SM00129">
    <property type="entry name" value="KISc"/>
    <property type="match status" value="1"/>
</dbReference>
<dbReference type="PROSITE" id="PS50067">
    <property type="entry name" value="KINESIN_MOTOR_2"/>
    <property type="match status" value="1"/>
</dbReference>
<feature type="binding site" evidence="6">
    <location>
        <begin position="296"/>
        <end position="303"/>
    </location>
    <ligand>
        <name>ATP</name>
        <dbReference type="ChEBI" id="CHEBI:30616"/>
    </ligand>
</feature>
<sequence length="1001" mass="111414">MRPKENHTHIHRPTKPSSSLTMETPATVRRNPPRRAKMSSCDKTTAVEYTSTRKRVRSAVKGKSLMPSFTATEGDVAEGPPEPKLQPCRMKDLDEQTKTLNVEAPHSELVKDEKNDQVSPNEEARANDDDPTRASVQFDTDAEIQSLRFFPDQIPSSFDVSAEAGLTSKPALEKIRVFLRIRPAKVVRSGKVTKKAPKQGDMVNRSIQNWKKPSAAEAKSANEAPEVCLFPQTSDSVSLIPPTSVSGPRRSKAEEFNGFTHIFTPDATQEEVFDKIVHPRLVDLLKGQSSLVVAMGPTSAGKTHTMLGTGEDVGLLPRSLRFLLKDNQDINSASIRIAISMFEIYSDQQARSERLIDLLQDGVELSLLQFKIKGLHEAFVSSIEEADSVLLSGLKRRTTASTAANDRSSRSHCIINISANVPKDCEGQDDVIYLKKATLTIADLAGFEREKKTGNQGVRLNESSFINNTSMIFGQCLRALLEHQKNPKKLLQKHFQYSMLTRYLKPYMEARGNMTLIVNVSPCEEDYLDTAFVLRQAAPYTSIKVILPPKEVAEKPKEVEKRGIPIQEGQPINKRRKVDGIRKLGSRNAIPVNLSLKRSIKGHNLGIRISSQDLNTSTDEQTSKTILDTVQDDVIEEISPLQTPDDNELRISETDPSHGKSDKEITSLSDFKQMVVTAVENVLLSEKIENAAQLSQNIFDVFDKAVKQHFNIVKEYACKSTIEQKGSNKSIVSPSKENNNQHENTQSLEDLKRYSKDLENELAMLKQQHLSELEKIKKMSALHPLSVMEATLEPNNFHTQKTQVPSQIDQPFSSTVVAYDCENIREHCDNVTEMVDDHNNPGITDICVHTEDVEMCRVGNMSQETDYDKLHDKDQPPEISEGGLFLNDIMKPGKQDNMNSVSNQECTLNQELMSCKSKGNIAADNLHKSVAEDEIMLPTTHEVVIDFQTAASQDELMAPISTDAANDFDEIVPQDIQMSPTIHGSMCALQVSDSEGSPTCS</sequence>
<dbReference type="Gene3D" id="3.40.850.10">
    <property type="entry name" value="Kinesin motor domain"/>
    <property type="match status" value="1"/>
</dbReference>
<dbReference type="Pfam" id="PF00225">
    <property type="entry name" value="Kinesin"/>
    <property type="match status" value="1"/>
</dbReference>
<dbReference type="GO" id="GO:0005524">
    <property type="term" value="F:ATP binding"/>
    <property type="evidence" value="ECO:0007669"/>
    <property type="project" value="UniProtKB-UniRule"/>
</dbReference>